<keyword evidence="6" id="KW-0865">Zymogen</keyword>
<dbReference type="AlphaFoldDB" id="A0A518BAD8"/>
<dbReference type="GO" id="GO:0004609">
    <property type="term" value="F:phosphatidylserine decarboxylase activity"/>
    <property type="evidence" value="ECO:0007669"/>
    <property type="project" value="InterPro"/>
</dbReference>
<evidence type="ECO:0000256" key="9">
    <source>
        <dbReference type="ARBA" id="ARBA00023264"/>
    </source>
</evidence>
<protein>
    <submittedName>
        <fullName evidence="12">Phosphatidylserine decarboxylase</fullName>
    </submittedName>
</protein>
<keyword evidence="1" id="KW-1003">Cell membrane</keyword>
<dbReference type="KEGG" id="knv:Pan216_48270"/>
<evidence type="ECO:0000256" key="1">
    <source>
        <dbReference type="ARBA" id="ARBA00022475"/>
    </source>
</evidence>
<feature type="transmembrane region" description="Helical" evidence="11">
    <location>
        <begin position="146"/>
        <end position="164"/>
    </location>
</feature>
<evidence type="ECO:0000256" key="7">
    <source>
        <dbReference type="ARBA" id="ARBA00023209"/>
    </source>
</evidence>
<dbReference type="EMBL" id="CP036279">
    <property type="protein sequence ID" value="QDU63946.1"/>
    <property type="molecule type" value="Genomic_DNA"/>
</dbReference>
<name>A0A518BAD8_9BACT</name>
<keyword evidence="13" id="KW-1185">Reference proteome</keyword>
<keyword evidence="5 11" id="KW-0472">Membrane</keyword>
<keyword evidence="11" id="KW-1133">Transmembrane helix</keyword>
<feature type="transmembrane region" description="Helical" evidence="11">
    <location>
        <begin position="120"/>
        <end position="140"/>
    </location>
</feature>
<reference evidence="12 13" key="1">
    <citation type="submission" date="2019-02" db="EMBL/GenBank/DDBJ databases">
        <title>Deep-cultivation of Planctomycetes and their phenomic and genomic characterization uncovers novel biology.</title>
        <authorList>
            <person name="Wiegand S."/>
            <person name="Jogler M."/>
            <person name="Boedeker C."/>
            <person name="Pinto D."/>
            <person name="Vollmers J."/>
            <person name="Rivas-Marin E."/>
            <person name="Kohn T."/>
            <person name="Peeters S.H."/>
            <person name="Heuer A."/>
            <person name="Rast P."/>
            <person name="Oberbeckmann S."/>
            <person name="Bunk B."/>
            <person name="Jeske O."/>
            <person name="Meyerdierks A."/>
            <person name="Storesund J.E."/>
            <person name="Kallscheuer N."/>
            <person name="Luecker S."/>
            <person name="Lage O.M."/>
            <person name="Pohl T."/>
            <person name="Merkel B.J."/>
            <person name="Hornburger P."/>
            <person name="Mueller R.-W."/>
            <person name="Bruemmer F."/>
            <person name="Labrenz M."/>
            <person name="Spormann A.M."/>
            <person name="Op den Camp H."/>
            <person name="Overmann J."/>
            <person name="Amann R."/>
            <person name="Jetten M.S.M."/>
            <person name="Mascher T."/>
            <person name="Medema M.H."/>
            <person name="Devos D.P."/>
            <person name="Kaster A.-K."/>
            <person name="Ovreas L."/>
            <person name="Rohde M."/>
            <person name="Galperin M.Y."/>
            <person name="Jogler C."/>
        </authorList>
    </citation>
    <scope>NUCLEOTIDE SEQUENCE [LARGE SCALE GENOMIC DNA]</scope>
    <source>
        <strain evidence="12 13">Pan216</strain>
    </source>
</reference>
<keyword evidence="9" id="KW-1208">Phospholipid metabolism</keyword>
<dbReference type="PANTHER" id="PTHR35809">
    <property type="entry name" value="ARCHAETIDYLSERINE DECARBOXYLASE PROENZYME-RELATED"/>
    <property type="match status" value="1"/>
</dbReference>
<evidence type="ECO:0000313" key="12">
    <source>
        <dbReference type="EMBL" id="QDU63946.1"/>
    </source>
</evidence>
<evidence type="ECO:0000256" key="6">
    <source>
        <dbReference type="ARBA" id="ARBA00023145"/>
    </source>
</evidence>
<accession>A0A518BAD8</accession>
<dbReference type="GO" id="GO:0008654">
    <property type="term" value="P:phospholipid biosynthetic process"/>
    <property type="evidence" value="ECO:0007669"/>
    <property type="project" value="UniProtKB-KW"/>
</dbReference>
<dbReference type="OrthoDB" id="9790893at2"/>
<keyword evidence="7" id="KW-0594">Phospholipid biosynthesis</keyword>
<evidence type="ECO:0000256" key="10">
    <source>
        <dbReference type="ARBA" id="ARBA00023317"/>
    </source>
</evidence>
<dbReference type="Proteomes" id="UP000317093">
    <property type="component" value="Chromosome"/>
</dbReference>
<evidence type="ECO:0000256" key="5">
    <source>
        <dbReference type="ARBA" id="ARBA00023136"/>
    </source>
</evidence>
<keyword evidence="11" id="KW-0812">Transmembrane</keyword>
<keyword evidence="2" id="KW-0444">Lipid biosynthesis</keyword>
<evidence type="ECO:0000256" key="3">
    <source>
        <dbReference type="ARBA" id="ARBA00022793"/>
    </source>
</evidence>
<keyword evidence="3" id="KW-0210">Decarboxylase</keyword>
<evidence type="ECO:0000256" key="4">
    <source>
        <dbReference type="ARBA" id="ARBA00023098"/>
    </source>
</evidence>
<evidence type="ECO:0000313" key="13">
    <source>
        <dbReference type="Proteomes" id="UP000317093"/>
    </source>
</evidence>
<evidence type="ECO:0000256" key="8">
    <source>
        <dbReference type="ARBA" id="ARBA00023239"/>
    </source>
</evidence>
<organism evidence="12 13">
    <name type="scientific">Kolteria novifilia</name>
    <dbReference type="NCBI Taxonomy" id="2527975"/>
    <lineage>
        <taxon>Bacteria</taxon>
        <taxon>Pseudomonadati</taxon>
        <taxon>Planctomycetota</taxon>
        <taxon>Planctomycetia</taxon>
        <taxon>Kolteriales</taxon>
        <taxon>Kolteriaceae</taxon>
        <taxon>Kolteria</taxon>
    </lineage>
</organism>
<proteinExistence type="predicted"/>
<keyword evidence="10" id="KW-0670">Pyruvate</keyword>
<evidence type="ECO:0000256" key="2">
    <source>
        <dbReference type="ARBA" id="ARBA00022516"/>
    </source>
</evidence>
<dbReference type="PANTHER" id="PTHR35809:SF1">
    <property type="entry name" value="ARCHAETIDYLSERINE DECARBOXYLASE PROENZYME-RELATED"/>
    <property type="match status" value="1"/>
</dbReference>
<dbReference type="InterPro" id="IPR003817">
    <property type="entry name" value="PS_Dcarbxylase"/>
</dbReference>
<dbReference type="Pfam" id="PF02666">
    <property type="entry name" value="PS_Dcarbxylase"/>
    <property type="match status" value="1"/>
</dbReference>
<keyword evidence="8" id="KW-0456">Lyase</keyword>
<gene>
    <name evidence="12" type="ORF">Pan216_48270</name>
</gene>
<evidence type="ECO:0000256" key="11">
    <source>
        <dbReference type="SAM" id="Phobius"/>
    </source>
</evidence>
<keyword evidence="4" id="KW-0443">Lipid metabolism</keyword>
<sequence length="333" mass="37405">MLRRVVRLSSQSKDCPVNQDAHQLRSPQPLPENIRSIQPGGGWGQALELAWGRWRRAFLKTCFPGYVKRMRSLLKGDASTCPVEVIDSRDLKFFRNVADCWFEPEDDPYRWRERIPLARWGLAEVVVFGMPTVLLTILFLSGVLVSPWWALVPGAAAAFVFYFFRDPERPIPGDAATLVSPADGKVVQIEEIDDDPFLGQPGVKIGIFLSVFNCHVNRASLAGQVMRLDYRRGQFANALFEHSAEVNERLQIEMVETTAPFRPIVIRQIVGAIARRIVCDLRPGQEVERGARIGMIKFGSRTELIVPREDLVLSVKVGDRIKGGATEIGHYAP</sequence>
<dbReference type="InterPro" id="IPR033175">
    <property type="entry name" value="PSD-A"/>
</dbReference>